<feature type="region of interest" description="Disordered" evidence="1">
    <location>
        <begin position="47"/>
        <end position="186"/>
    </location>
</feature>
<accession>A0A0C4E5Q7</accession>
<organism evidence="3 4">
    <name type="scientific">Magnaporthiopsis poae (strain ATCC 64411 / 73-15)</name>
    <name type="common">Kentucky bluegrass fungus</name>
    <name type="synonym">Magnaporthe poae</name>
    <dbReference type="NCBI Taxonomy" id="644358"/>
    <lineage>
        <taxon>Eukaryota</taxon>
        <taxon>Fungi</taxon>
        <taxon>Dikarya</taxon>
        <taxon>Ascomycota</taxon>
        <taxon>Pezizomycotina</taxon>
        <taxon>Sordariomycetes</taxon>
        <taxon>Sordariomycetidae</taxon>
        <taxon>Magnaporthales</taxon>
        <taxon>Magnaporthaceae</taxon>
        <taxon>Magnaporthiopsis</taxon>
    </lineage>
</organism>
<dbReference type="EMBL" id="GL876972">
    <property type="protein sequence ID" value="KLU88848.1"/>
    <property type="molecule type" value="Genomic_DNA"/>
</dbReference>
<dbReference type="EMBL" id="ADBL01001899">
    <property type="status" value="NOT_ANNOTATED_CDS"/>
    <property type="molecule type" value="Genomic_DNA"/>
</dbReference>
<reference evidence="4" key="1">
    <citation type="submission" date="2010-05" db="EMBL/GenBank/DDBJ databases">
        <title>The genome sequence of Magnaporthe poae strain ATCC 64411.</title>
        <authorList>
            <person name="Ma L.-J."/>
            <person name="Dead R."/>
            <person name="Young S."/>
            <person name="Zeng Q."/>
            <person name="Koehrsen M."/>
            <person name="Alvarado L."/>
            <person name="Berlin A."/>
            <person name="Chapman S.B."/>
            <person name="Chen Z."/>
            <person name="Freedman E."/>
            <person name="Gellesch M."/>
            <person name="Goldberg J."/>
            <person name="Griggs A."/>
            <person name="Gujja S."/>
            <person name="Heilman E.R."/>
            <person name="Heiman D."/>
            <person name="Hepburn T."/>
            <person name="Howarth C."/>
            <person name="Jen D."/>
            <person name="Larson L."/>
            <person name="Mehta T."/>
            <person name="Neiman D."/>
            <person name="Pearson M."/>
            <person name="Roberts A."/>
            <person name="Saif S."/>
            <person name="Shea T."/>
            <person name="Shenoy N."/>
            <person name="Sisk P."/>
            <person name="Stolte C."/>
            <person name="Sykes S."/>
            <person name="Walk T."/>
            <person name="White J."/>
            <person name="Yandava C."/>
            <person name="Haas B."/>
            <person name="Nusbaum C."/>
            <person name="Birren B."/>
        </authorList>
    </citation>
    <scope>NUCLEOTIDE SEQUENCE [LARGE SCALE GENOMIC DNA]</scope>
    <source>
        <strain evidence="4">ATCC 64411 / 73-15</strain>
    </source>
</reference>
<dbReference type="STRING" id="644358.A0A0C4E5Q7"/>
<evidence type="ECO:0000313" key="2">
    <source>
        <dbReference type="EMBL" id="KLU88848.1"/>
    </source>
</evidence>
<feature type="compositionally biased region" description="Low complexity" evidence="1">
    <location>
        <begin position="78"/>
        <end position="91"/>
    </location>
</feature>
<keyword evidence="4" id="KW-1185">Reference proteome</keyword>
<dbReference type="VEuPathDB" id="FungiDB:MAPG_07831"/>
<feature type="compositionally biased region" description="Basic and acidic residues" evidence="1">
    <location>
        <begin position="123"/>
        <end position="134"/>
    </location>
</feature>
<evidence type="ECO:0000313" key="4">
    <source>
        <dbReference type="Proteomes" id="UP000011715"/>
    </source>
</evidence>
<feature type="region of interest" description="Disordered" evidence="1">
    <location>
        <begin position="1"/>
        <end position="26"/>
    </location>
</feature>
<gene>
    <name evidence="2" type="ORF">MAPG_07831</name>
</gene>
<reference evidence="2" key="2">
    <citation type="submission" date="2010-05" db="EMBL/GenBank/DDBJ databases">
        <title>The Genome Sequence of Magnaporthe poae strain ATCC 64411.</title>
        <authorList>
            <consortium name="The Broad Institute Genome Sequencing Platform"/>
            <consortium name="Broad Institute Genome Sequencing Center for Infectious Disease"/>
            <person name="Ma L.-J."/>
            <person name="Dead R."/>
            <person name="Young S."/>
            <person name="Zeng Q."/>
            <person name="Koehrsen M."/>
            <person name="Alvarado L."/>
            <person name="Berlin A."/>
            <person name="Chapman S.B."/>
            <person name="Chen Z."/>
            <person name="Freedman E."/>
            <person name="Gellesch M."/>
            <person name="Goldberg J."/>
            <person name="Griggs A."/>
            <person name="Gujja S."/>
            <person name="Heilman E.R."/>
            <person name="Heiman D."/>
            <person name="Hepburn T."/>
            <person name="Howarth C."/>
            <person name="Jen D."/>
            <person name="Larson L."/>
            <person name="Mehta T."/>
            <person name="Neiman D."/>
            <person name="Pearson M."/>
            <person name="Roberts A."/>
            <person name="Saif S."/>
            <person name="Shea T."/>
            <person name="Shenoy N."/>
            <person name="Sisk P."/>
            <person name="Stolte C."/>
            <person name="Sykes S."/>
            <person name="Walk T."/>
            <person name="White J."/>
            <person name="Yandava C."/>
            <person name="Haas B."/>
            <person name="Nusbaum C."/>
            <person name="Birren B."/>
        </authorList>
    </citation>
    <scope>NUCLEOTIDE SEQUENCE</scope>
    <source>
        <strain evidence="2">ATCC 64411</strain>
    </source>
</reference>
<dbReference type="AlphaFoldDB" id="A0A0C4E5Q7"/>
<dbReference type="EnsemblFungi" id="MAPG_07831T0">
    <property type="protein sequence ID" value="MAPG_07831T0"/>
    <property type="gene ID" value="MAPG_07831"/>
</dbReference>
<protein>
    <submittedName>
        <fullName evidence="2 3">Uncharacterized protein</fullName>
    </submittedName>
</protein>
<reference evidence="2" key="3">
    <citation type="submission" date="2011-03" db="EMBL/GenBank/DDBJ databases">
        <title>Annotation of Magnaporthe poae ATCC 64411.</title>
        <authorList>
            <person name="Ma L.-J."/>
            <person name="Dead R."/>
            <person name="Young S.K."/>
            <person name="Zeng Q."/>
            <person name="Gargeya S."/>
            <person name="Fitzgerald M."/>
            <person name="Haas B."/>
            <person name="Abouelleil A."/>
            <person name="Alvarado L."/>
            <person name="Arachchi H.M."/>
            <person name="Berlin A."/>
            <person name="Brown A."/>
            <person name="Chapman S.B."/>
            <person name="Chen Z."/>
            <person name="Dunbar C."/>
            <person name="Freedman E."/>
            <person name="Gearin G."/>
            <person name="Gellesch M."/>
            <person name="Goldberg J."/>
            <person name="Griggs A."/>
            <person name="Gujja S."/>
            <person name="Heiman D."/>
            <person name="Howarth C."/>
            <person name="Larson L."/>
            <person name="Lui A."/>
            <person name="MacDonald P.J.P."/>
            <person name="Mehta T."/>
            <person name="Montmayeur A."/>
            <person name="Murphy C."/>
            <person name="Neiman D."/>
            <person name="Pearson M."/>
            <person name="Priest M."/>
            <person name="Roberts A."/>
            <person name="Saif S."/>
            <person name="Shea T."/>
            <person name="Shenoy N."/>
            <person name="Sisk P."/>
            <person name="Stolte C."/>
            <person name="Sykes S."/>
            <person name="Yandava C."/>
            <person name="Wortman J."/>
            <person name="Nusbaum C."/>
            <person name="Birren B."/>
        </authorList>
    </citation>
    <scope>NUCLEOTIDE SEQUENCE</scope>
    <source>
        <strain evidence="2">ATCC 64411</strain>
    </source>
</reference>
<evidence type="ECO:0000256" key="1">
    <source>
        <dbReference type="SAM" id="MobiDB-lite"/>
    </source>
</evidence>
<feature type="compositionally biased region" description="Basic and acidic residues" evidence="1">
    <location>
        <begin position="47"/>
        <end position="59"/>
    </location>
</feature>
<reference evidence="3" key="5">
    <citation type="submission" date="2015-06" db="UniProtKB">
        <authorList>
            <consortium name="EnsemblFungi"/>
        </authorList>
    </citation>
    <scope>IDENTIFICATION</scope>
    <source>
        <strain evidence="3">ATCC 64411</strain>
    </source>
</reference>
<dbReference type="eggNOG" id="ENOG502RPPA">
    <property type="taxonomic scope" value="Eukaryota"/>
</dbReference>
<feature type="compositionally biased region" description="Polar residues" evidence="1">
    <location>
        <begin position="65"/>
        <end position="77"/>
    </location>
</feature>
<feature type="compositionally biased region" description="Gly residues" evidence="1">
    <location>
        <begin position="158"/>
        <end position="168"/>
    </location>
</feature>
<sequence length="186" mass="18868">MAAHVARPAAVSGPPMRGPVKHGGKARLQIEESLVQWLSALTVRDLHAEAPSPREEQKGKMRRVLSSTLRSVPDQKTASSAVLPASSLVAAEVGQVDSRSDVGVTEATEDVVDHGGGAGNPGPKDRSLLSESHHGLACSHDSSASNSSCSSGSDNDRGNGGGAEGPGEPGIASASIARWPGDCGAH</sequence>
<reference evidence="3" key="4">
    <citation type="journal article" date="2015" name="G3 (Bethesda)">
        <title>Genome sequences of three phytopathogenic species of the Magnaporthaceae family of fungi.</title>
        <authorList>
            <person name="Okagaki L.H."/>
            <person name="Nunes C.C."/>
            <person name="Sailsbery J."/>
            <person name="Clay B."/>
            <person name="Brown D."/>
            <person name="John T."/>
            <person name="Oh Y."/>
            <person name="Young N."/>
            <person name="Fitzgerald M."/>
            <person name="Haas B.J."/>
            <person name="Zeng Q."/>
            <person name="Young S."/>
            <person name="Adiconis X."/>
            <person name="Fan L."/>
            <person name="Levin J.Z."/>
            <person name="Mitchell T.K."/>
            <person name="Okubara P.A."/>
            <person name="Farman M.L."/>
            <person name="Kohn L.M."/>
            <person name="Birren B."/>
            <person name="Ma L.-J."/>
            <person name="Dean R.A."/>
        </authorList>
    </citation>
    <scope>NUCLEOTIDE SEQUENCE</scope>
    <source>
        <strain evidence="3">ATCC 64411 / 73-15</strain>
    </source>
</reference>
<name>A0A0C4E5Q7_MAGP6</name>
<dbReference type="Proteomes" id="UP000011715">
    <property type="component" value="Unassembled WGS sequence"/>
</dbReference>
<evidence type="ECO:0000313" key="3">
    <source>
        <dbReference type="EnsemblFungi" id="MAPG_07831T0"/>
    </source>
</evidence>
<feature type="compositionally biased region" description="Low complexity" evidence="1">
    <location>
        <begin position="137"/>
        <end position="153"/>
    </location>
</feature>
<proteinExistence type="predicted"/>